<dbReference type="InterPro" id="IPR019752">
    <property type="entry name" value="Pyrv/ketoisovalerate_OxRed_cat"/>
</dbReference>
<dbReference type="Proteomes" id="UP000234857">
    <property type="component" value="Unassembled WGS sequence"/>
</dbReference>
<dbReference type="Gene3D" id="3.40.920.10">
    <property type="entry name" value="Pyruvate-ferredoxin oxidoreductase, PFOR, domain III"/>
    <property type="match status" value="1"/>
</dbReference>
<dbReference type="EC" id="1.2.7.8" evidence="3"/>
<dbReference type="EMBL" id="PKTG01000122">
    <property type="protein sequence ID" value="PLX16123.1"/>
    <property type="molecule type" value="Genomic_DNA"/>
</dbReference>
<dbReference type="GO" id="GO:0043805">
    <property type="term" value="F:indolepyruvate ferredoxin oxidoreductase activity"/>
    <property type="evidence" value="ECO:0007669"/>
    <property type="project" value="UniProtKB-EC"/>
</dbReference>
<dbReference type="PANTHER" id="PTHR43854">
    <property type="entry name" value="INDOLEPYRUVATE OXIDOREDUCTASE SUBUNIT IORB"/>
    <property type="match status" value="1"/>
</dbReference>
<dbReference type="InterPro" id="IPR002869">
    <property type="entry name" value="Pyrv_flavodox_OxRed_cen"/>
</dbReference>
<feature type="domain" description="Pyruvate/ketoisovalerate oxidoreductase catalytic" evidence="2">
    <location>
        <begin position="11"/>
        <end position="188"/>
    </location>
</feature>
<dbReference type="AlphaFoldDB" id="A0A2N5ZBR1"/>
<reference evidence="3 4" key="1">
    <citation type="submission" date="2017-11" db="EMBL/GenBank/DDBJ databases">
        <title>Genome-resolved metagenomics identifies genetic mobility, metabolic interactions, and unexpected diversity in perchlorate-reducing communities.</title>
        <authorList>
            <person name="Barnum T.P."/>
            <person name="Figueroa I.A."/>
            <person name="Carlstrom C.I."/>
            <person name="Lucas L.N."/>
            <person name="Engelbrektson A.L."/>
            <person name="Coates J.D."/>
        </authorList>
    </citation>
    <scope>NUCLEOTIDE SEQUENCE [LARGE SCALE GENOMIC DNA]</scope>
    <source>
        <strain evidence="3">BM706</strain>
    </source>
</reference>
<evidence type="ECO:0000313" key="4">
    <source>
        <dbReference type="Proteomes" id="UP000234857"/>
    </source>
</evidence>
<name>A0A2N5ZBR1_MUIH1</name>
<dbReference type="Pfam" id="PF01558">
    <property type="entry name" value="POR"/>
    <property type="match status" value="1"/>
</dbReference>
<accession>A0A2N5ZBR1</accession>
<dbReference type="InterPro" id="IPR052198">
    <property type="entry name" value="IorB_Oxidoreductase"/>
</dbReference>
<evidence type="ECO:0000313" key="3">
    <source>
        <dbReference type="EMBL" id="PLX16123.1"/>
    </source>
</evidence>
<sequence>MVNNIFISGVGGQGIITASRIISGAFFEAGFDVKKAEIHGLSQRGGSVVSQIRYGDKVFSPIIPKAKCEHVLSLEKMETLRYMELYNSKTRFVINDLKMLPITVSSGKFDYPENVKDILFSRGINDIKLIDADAMAKKEFSDSRMANTILIGVMSSSIDIDENNWISSIHKNIKNKYIEKNIQAFKLGKKYGVENVK</sequence>
<evidence type="ECO:0000259" key="2">
    <source>
        <dbReference type="Pfam" id="PF01558"/>
    </source>
</evidence>
<dbReference type="PANTHER" id="PTHR43854:SF1">
    <property type="entry name" value="INDOLEPYRUVATE OXIDOREDUCTASE SUBUNIT IORB"/>
    <property type="match status" value="1"/>
</dbReference>
<comment type="caution">
    <text evidence="3">The sequence shown here is derived from an EMBL/GenBank/DDBJ whole genome shotgun (WGS) entry which is preliminary data.</text>
</comment>
<organism evidence="3 4">
    <name type="scientific">Muiribacterium halophilum</name>
    <dbReference type="NCBI Taxonomy" id="2053465"/>
    <lineage>
        <taxon>Bacteria</taxon>
        <taxon>Candidatus Muiribacteriota</taxon>
        <taxon>Candidatus Muiribacteriia</taxon>
        <taxon>Candidatus Muiribacteriales</taxon>
        <taxon>Candidatus Muiribacteriaceae</taxon>
        <taxon>Candidatus Muiribacterium</taxon>
    </lineage>
</organism>
<dbReference type="SUPFAM" id="SSF53323">
    <property type="entry name" value="Pyruvate-ferredoxin oxidoreductase, PFOR, domain III"/>
    <property type="match status" value="1"/>
</dbReference>
<gene>
    <name evidence="3" type="ORF">C0601_10895</name>
</gene>
<keyword evidence="3" id="KW-0670">Pyruvate</keyword>
<proteinExistence type="predicted"/>
<protein>
    <submittedName>
        <fullName evidence="3">Indolepyruvate oxidoreductase subunit beta</fullName>
        <ecNumber evidence="3">1.2.7.8</ecNumber>
    </submittedName>
</protein>
<keyword evidence="1 3" id="KW-0560">Oxidoreductase</keyword>
<evidence type="ECO:0000256" key="1">
    <source>
        <dbReference type="ARBA" id="ARBA00023002"/>
    </source>
</evidence>